<feature type="domain" description="CobW C-terminal" evidence="2">
    <location>
        <begin position="216"/>
        <end position="280"/>
    </location>
</feature>
<dbReference type="GO" id="GO:0005737">
    <property type="term" value="C:cytoplasm"/>
    <property type="evidence" value="ECO:0007669"/>
    <property type="project" value="TreeGrafter"/>
</dbReference>
<dbReference type="Pfam" id="PF07683">
    <property type="entry name" value="CobW_C"/>
    <property type="match status" value="1"/>
</dbReference>
<dbReference type="AlphaFoldDB" id="A0A923KVR2"/>
<proteinExistence type="predicted"/>
<organism evidence="3 4">
    <name type="scientific">Acetobacterium paludosum</name>
    <dbReference type="NCBI Taxonomy" id="52693"/>
    <lineage>
        <taxon>Bacteria</taxon>
        <taxon>Bacillati</taxon>
        <taxon>Bacillota</taxon>
        <taxon>Clostridia</taxon>
        <taxon>Eubacteriales</taxon>
        <taxon>Eubacteriaceae</taxon>
        <taxon>Acetobacterium</taxon>
    </lineage>
</organism>
<dbReference type="PANTHER" id="PTHR13748">
    <property type="entry name" value="COBW-RELATED"/>
    <property type="match status" value="1"/>
</dbReference>
<sequence length="305" mass="34527">MKLILLTGFLGSGKTTLLKKLLNAYKGLKIGVLMNEFGETSIDGQLIQGDDFDLIELTNGSIFCACLKENFIKALAQFLNLDLEIIFVESSGVADPSNMEMILEIVTKISGKYYDYAGSICIVDGHYFLKQFDVIPAIEKQVFYANEVIINKADLQNTEELEAIETKIKEINSAVRIFRSSFCEVPLRDMVSNMTSLKLVAKPSANTWESRPKTNVLKTKEVLDYKTFERFINQIKFSTYRIKGFVRTNQGIFEVSCVNDCVVINPWSNPIEETEVVFISSVGIRLFSDLLRFWKINFGDIPVNI</sequence>
<name>A0A923KVR2_9FIRM</name>
<evidence type="ECO:0000313" key="3">
    <source>
        <dbReference type="EMBL" id="MBC3887720.1"/>
    </source>
</evidence>
<dbReference type="Proteomes" id="UP000616595">
    <property type="component" value="Unassembled WGS sequence"/>
</dbReference>
<dbReference type="Pfam" id="PF02492">
    <property type="entry name" value="cobW"/>
    <property type="match status" value="1"/>
</dbReference>
<dbReference type="RefSeq" id="WP_148566705.1">
    <property type="nucleotide sequence ID" value="NZ_RXYA01000005.1"/>
</dbReference>
<dbReference type="CDD" id="cd03112">
    <property type="entry name" value="CobW-like"/>
    <property type="match status" value="1"/>
</dbReference>
<reference evidence="3" key="2">
    <citation type="submission" date="2020-10" db="EMBL/GenBank/DDBJ databases">
        <title>Comparative genomics of the Acetobacterium genus.</title>
        <authorList>
            <person name="Marshall C."/>
            <person name="May H."/>
            <person name="Norman S."/>
        </authorList>
    </citation>
    <scope>NUCLEOTIDE SEQUENCE</scope>
    <source>
        <strain evidence="3">DER-2019</strain>
    </source>
</reference>
<reference evidence="3" key="1">
    <citation type="submission" date="2019-10" db="EMBL/GenBank/DDBJ databases">
        <authorList>
            <person name="Ross D.E."/>
            <person name="Gulliver D."/>
        </authorList>
    </citation>
    <scope>NUCLEOTIDE SEQUENCE</scope>
    <source>
        <strain evidence="3">DER-2019</strain>
    </source>
</reference>
<comment type="caution">
    <text evidence="3">The sequence shown here is derived from an EMBL/GenBank/DDBJ whole genome shotgun (WGS) entry which is preliminary data.</text>
</comment>
<accession>A0A923KVR2</accession>
<dbReference type="InterPro" id="IPR027417">
    <property type="entry name" value="P-loop_NTPase"/>
</dbReference>
<evidence type="ECO:0000259" key="1">
    <source>
        <dbReference type="Pfam" id="PF02492"/>
    </source>
</evidence>
<dbReference type="InterPro" id="IPR011629">
    <property type="entry name" value="CobW-like_C"/>
</dbReference>
<evidence type="ECO:0000313" key="4">
    <source>
        <dbReference type="Proteomes" id="UP000616595"/>
    </source>
</evidence>
<gene>
    <name evidence="3" type="ORF">GH810_05295</name>
</gene>
<dbReference type="InterPro" id="IPR051316">
    <property type="entry name" value="Zinc-reg_GTPase_activator"/>
</dbReference>
<dbReference type="Gene3D" id="3.40.50.300">
    <property type="entry name" value="P-loop containing nucleotide triphosphate hydrolases"/>
    <property type="match status" value="1"/>
</dbReference>
<dbReference type="EMBL" id="WJBD01000004">
    <property type="protein sequence ID" value="MBC3887720.1"/>
    <property type="molecule type" value="Genomic_DNA"/>
</dbReference>
<evidence type="ECO:0000259" key="2">
    <source>
        <dbReference type="Pfam" id="PF07683"/>
    </source>
</evidence>
<keyword evidence="4" id="KW-1185">Reference proteome</keyword>
<dbReference type="SUPFAM" id="SSF52540">
    <property type="entry name" value="P-loop containing nucleoside triphosphate hydrolases"/>
    <property type="match status" value="1"/>
</dbReference>
<feature type="domain" description="CobW/HypB/UreG nucleotide-binding" evidence="1">
    <location>
        <begin position="4"/>
        <end position="178"/>
    </location>
</feature>
<protein>
    <submittedName>
        <fullName evidence="3">GTP-binding protein</fullName>
    </submittedName>
</protein>
<dbReference type="InterPro" id="IPR003495">
    <property type="entry name" value="CobW/HypB/UreG_nucleotide-bd"/>
</dbReference>
<dbReference type="OrthoDB" id="9808822at2"/>
<dbReference type="PANTHER" id="PTHR13748:SF31">
    <property type="entry name" value="ZINC-REGULATED GTPASE METALLOPROTEIN ACTIVATOR 1A-RELATED"/>
    <property type="match status" value="1"/>
</dbReference>